<dbReference type="EMBL" id="JAKLMC020000029">
    <property type="protein sequence ID" value="KAK5950140.1"/>
    <property type="molecule type" value="Genomic_DNA"/>
</dbReference>
<evidence type="ECO:0000313" key="4">
    <source>
        <dbReference type="Proteomes" id="UP001316803"/>
    </source>
</evidence>
<feature type="domain" description="Acid ceramidase N-terminal" evidence="2">
    <location>
        <begin position="11"/>
        <end position="72"/>
    </location>
</feature>
<evidence type="ECO:0000259" key="2">
    <source>
        <dbReference type="Pfam" id="PF15508"/>
    </source>
</evidence>
<dbReference type="Proteomes" id="UP001316803">
    <property type="component" value="Unassembled WGS sequence"/>
</dbReference>
<dbReference type="InterPro" id="IPR029130">
    <property type="entry name" value="Acid_ceramidase_N"/>
</dbReference>
<dbReference type="PANTHER" id="PTHR28583">
    <property type="entry name" value="ACID AMIDASE"/>
    <property type="match status" value="1"/>
</dbReference>
<sequence length="436" mass="49951">MSHRQYTEPYTPPRWTIDLSLPPRDRYQQLARHYKNAIQGLTGLFDSLLRDVAVPENWIPTMNRLSRFLLRRVNDRSQTEELQGIAEESGIPMYLLVAFNVILDLLMGCTSGGVRSLEKGHPLSESKMLHFRTLDWSMDPLRQILVQLDFVRSNSNNPNSVLATSITYVGFTGVLTGVREGLSMSLNFRGLHDNSSRTAQFRFYFHHLLVLLGRRPSIATYLRKFLTGDHENLEALSRRRWKLGQKPRLKSNVHRPPQLAEIHEAMSAYHTTAAYLIFSDGDSTMSIDKDFRTAKMRRSRNFIATTNHDVVEHQEDQKENVVAARAVQSAARNAAGFAEFLDESEDRLQCISSRWKRLVARKQKERIRSGGSVSMEDVAARTFINQKQVIDWVSTYPTSNECTHFAVVLDPKAGTVVWCRAYPEPMTSEHERPQET</sequence>
<dbReference type="Pfam" id="PF15508">
    <property type="entry name" value="NAAA-beta"/>
    <property type="match status" value="1"/>
</dbReference>
<organism evidence="3 4">
    <name type="scientific">Knufia fluminis</name>
    <dbReference type="NCBI Taxonomy" id="191047"/>
    <lineage>
        <taxon>Eukaryota</taxon>
        <taxon>Fungi</taxon>
        <taxon>Dikarya</taxon>
        <taxon>Ascomycota</taxon>
        <taxon>Pezizomycotina</taxon>
        <taxon>Eurotiomycetes</taxon>
        <taxon>Chaetothyriomycetidae</taxon>
        <taxon>Chaetothyriales</taxon>
        <taxon>Trichomeriaceae</taxon>
        <taxon>Knufia</taxon>
    </lineage>
</organism>
<gene>
    <name evidence="3" type="ORF">OHC33_008855</name>
</gene>
<evidence type="ECO:0000313" key="3">
    <source>
        <dbReference type="EMBL" id="KAK5950140.1"/>
    </source>
</evidence>
<reference evidence="3 4" key="1">
    <citation type="submission" date="2022-12" db="EMBL/GenBank/DDBJ databases">
        <title>Genomic features and morphological characterization of a novel Knufia sp. strain isolated from spacecraft assembly facility.</title>
        <authorList>
            <person name="Teixeira M."/>
            <person name="Chander A.M."/>
            <person name="Stajich J.E."/>
            <person name="Venkateswaran K."/>
        </authorList>
    </citation>
    <scope>NUCLEOTIDE SEQUENCE [LARGE SCALE GENOMIC DNA]</scope>
    <source>
        <strain evidence="3 4">FJI-L2-BK-P2</strain>
    </source>
</reference>
<protein>
    <recommendedName>
        <fullName evidence="1">ceramidase</fullName>
        <ecNumber evidence="1">3.5.1.23</ecNumber>
    </recommendedName>
</protein>
<dbReference type="EC" id="3.5.1.23" evidence="1"/>
<evidence type="ECO:0000256" key="1">
    <source>
        <dbReference type="ARBA" id="ARBA00011891"/>
    </source>
</evidence>
<dbReference type="PANTHER" id="PTHR28583:SF1">
    <property type="entry name" value="ACID CERAMIDASE"/>
    <property type="match status" value="1"/>
</dbReference>
<name>A0AAN8EBJ5_9EURO</name>
<accession>A0AAN8EBJ5</accession>
<comment type="caution">
    <text evidence="3">The sequence shown here is derived from an EMBL/GenBank/DDBJ whole genome shotgun (WGS) entry which is preliminary data.</text>
</comment>
<dbReference type="GO" id="GO:0017040">
    <property type="term" value="F:N-acylsphingosine amidohydrolase activity"/>
    <property type="evidence" value="ECO:0007669"/>
    <property type="project" value="UniProtKB-EC"/>
</dbReference>
<dbReference type="AlphaFoldDB" id="A0AAN8EBJ5"/>
<keyword evidence="4" id="KW-1185">Reference proteome</keyword>
<proteinExistence type="predicted"/>